<dbReference type="InterPro" id="IPR032675">
    <property type="entry name" value="LRR_dom_sf"/>
</dbReference>
<dbReference type="Pfam" id="PF24758">
    <property type="entry name" value="LRR_At5g56370"/>
    <property type="match status" value="1"/>
</dbReference>
<evidence type="ECO:0000259" key="1">
    <source>
        <dbReference type="Pfam" id="PF24758"/>
    </source>
</evidence>
<evidence type="ECO:0000313" key="3">
    <source>
        <dbReference type="Proteomes" id="UP000494165"/>
    </source>
</evidence>
<proteinExistence type="predicted"/>
<feature type="domain" description="F-box/LRR-repeat protein 15/At3g58940/PEG3-like LRR" evidence="1">
    <location>
        <begin position="766"/>
        <end position="834"/>
    </location>
</feature>
<comment type="caution">
    <text evidence="2">The sequence shown here is derived from an EMBL/GenBank/DDBJ whole genome shotgun (WGS) entry which is preliminary data.</text>
</comment>
<dbReference type="PANTHER" id="PTHR13318">
    <property type="entry name" value="PARTNER OF PAIRED, ISOFORM B-RELATED"/>
    <property type="match status" value="1"/>
</dbReference>
<dbReference type="EMBL" id="CADEPI010000646">
    <property type="protein sequence ID" value="CAB3387892.1"/>
    <property type="molecule type" value="Genomic_DNA"/>
</dbReference>
<dbReference type="GO" id="GO:0031146">
    <property type="term" value="P:SCF-dependent proteasomal ubiquitin-dependent protein catabolic process"/>
    <property type="evidence" value="ECO:0007669"/>
    <property type="project" value="TreeGrafter"/>
</dbReference>
<keyword evidence="3" id="KW-1185">Reference proteome</keyword>
<name>A0A8S1E340_9INSE</name>
<dbReference type="AlphaFoldDB" id="A0A8S1E340"/>
<sequence length="916" mass="105902">MNAVLSKLEAYTTEEDANFIQSKLSPQMRDAVLQKKLSRGFLKRFGTIEEYRSMQRSVFALMTTKTYNLDLCVLMSYHPRPDNDPNFLKDFIKILEMLSISAPNVRQLQMRSLDLCRFFANDEVRKVCLDYLGSLKELRILEIIGSVCKNAVLPLLCRELPSLQVLSAPEIPLLDTYMTEEDIRGSFGHLRLLHIEHLSIYKKYQIWQVLPYLNIIRNDQRNSSLTFEDFLEDENIPRERKYLNFDDHLMKLNDCTDYTSIKFLEFSCETSWEEMKKILKRTTTLEGLTLKIMKNGAPFDDVLRECGAKLGYLSLTGDHYSSVELNSISQLCPRLKVLSIASVQVTAETFQQVNFSHLEELFTEDLDLWMDGSFTAILTSSPNLRKLEINRDTCSLEEMQQIKYLIIEKKILGSLQLKNRYVKYRTQNGGRYSFKENQTPVERFKEAEGLGGGSYVQKILSPEQREYVLQNLLRRGTRKCNTIEEFTDMKRSVLVLMNTRTKKLDLNVLMSSYPSNLNSIFDFMEVLKMMSIDAPNVRHLKINTHHISICLDSIELRNACFGSLNSTMELRIFELVGYFDDDLDLALICRELPNLRVLSAPRIKSEVYKMSEEDIRLSFGHLRMLHIQYLPWTRVDNLWEVLPNLDIVEFNLPNGLTLEDFLEDENLPRKRKYLKVENHPRKLSVSADLSSIRYLEFSCHVSTWVEMEKTLKLPEKINGLILSSMLLNSQETVKAILLKYGTNLRWLSLRGSGGYQSVQLNRISELCPNLEVLSMISLRVTGNSTRQANFHHLEELFTEDVDMMNGSLTAIFSASPNLQKLQLKEILGSLQSLHCGIAWNTTVPLFKEIAALMKIASANLPELRKMKLFFDQISSSIDILRSIWFKDRSFELPNDNGLYTAINADANLFEILKIYE</sequence>
<accession>A0A8S1E340</accession>
<dbReference type="Gene3D" id="3.80.10.10">
    <property type="entry name" value="Ribonuclease Inhibitor"/>
    <property type="match status" value="2"/>
</dbReference>
<dbReference type="GO" id="GO:0019005">
    <property type="term" value="C:SCF ubiquitin ligase complex"/>
    <property type="evidence" value="ECO:0007669"/>
    <property type="project" value="TreeGrafter"/>
</dbReference>
<organism evidence="2 3">
    <name type="scientific">Cloeon dipterum</name>
    <dbReference type="NCBI Taxonomy" id="197152"/>
    <lineage>
        <taxon>Eukaryota</taxon>
        <taxon>Metazoa</taxon>
        <taxon>Ecdysozoa</taxon>
        <taxon>Arthropoda</taxon>
        <taxon>Hexapoda</taxon>
        <taxon>Insecta</taxon>
        <taxon>Pterygota</taxon>
        <taxon>Palaeoptera</taxon>
        <taxon>Ephemeroptera</taxon>
        <taxon>Pisciforma</taxon>
        <taxon>Baetidae</taxon>
        <taxon>Cloeon</taxon>
    </lineage>
</organism>
<evidence type="ECO:0000313" key="2">
    <source>
        <dbReference type="EMBL" id="CAB3387892.1"/>
    </source>
</evidence>
<reference evidence="2 3" key="1">
    <citation type="submission" date="2020-04" db="EMBL/GenBank/DDBJ databases">
        <authorList>
            <person name="Alioto T."/>
            <person name="Alioto T."/>
            <person name="Gomez Garrido J."/>
        </authorList>
    </citation>
    <scope>NUCLEOTIDE SEQUENCE [LARGE SCALE GENOMIC DNA]</scope>
</reference>
<dbReference type="InterPro" id="IPR055411">
    <property type="entry name" value="LRR_FXL15/At3g58940/PEG3-like"/>
</dbReference>
<dbReference type="SUPFAM" id="SSF52047">
    <property type="entry name" value="RNI-like"/>
    <property type="match status" value="2"/>
</dbReference>
<dbReference type="Proteomes" id="UP000494165">
    <property type="component" value="Unassembled WGS sequence"/>
</dbReference>
<protein>
    <recommendedName>
        <fullName evidence="1">F-box/LRR-repeat protein 15/At3g58940/PEG3-like LRR domain-containing protein</fullName>
    </recommendedName>
</protein>
<gene>
    <name evidence="2" type="ORF">CLODIP_2_CD10952</name>
</gene>
<dbReference type="OrthoDB" id="1891924at2759"/>